<dbReference type="InterPro" id="IPR018713">
    <property type="entry name" value="MPAB/Lcp_cat_dom"/>
</dbReference>
<accession>A0ABW2G2T6</accession>
<keyword evidence="1" id="KW-1133">Transmembrane helix</keyword>
<dbReference type="GO" id="GO:0016491">
    <property type="term" value="F:oxidoreductase activity"/>
    <property type="evidence" value="ECO:0007669"/>
    <property type="project" value="UniProtKB-KW"/>
</dbReference>
<evidence type="ECO:0000313" key="3">
    <source>
        <dbReference type="EMBL" id="MFC7183796.1"/>
    </source>
</evidence>
<keyword evidence="1" id="KW-0812">Transmembrane</keyword>
<evidence type="ECO:0000256" key="1">
    <source>
        <dbReference type="SAM" id="Phobius"/>
    </source>
</evidence>
<comment type="caution">
    <text evidence="3">The sequence shown here is derived from an EMBL/GenBank/DDBJ whole genome shotgun (WGS) entry which is preliminary data.</text>
</comment>
<keyword evidence="1" id="KW-0472">Membrane</keyword>
<proteinExistence type="predicted"/>
<dbReference type="EMBL" id="JBHTAJ010000079">
    <property type="protein sequence ID" value="MFC7183796.1"/>
    <property type="molecule type" value="Genomic_DNA"/>
</dbReference>
<evidence type="ECO:0000259" key="2">
    <source>
        <dbReference type="Pfam" id="PF09995"/>
    </source>
</evidence>
<feature type="transmembrane region" description="Helical" evidence="1">
    <location>
        <begin position="215"/>
        <end position="233"/>
    </location>
</feature>
<feature type="domain" description="ER-bound oxygenase mpaB/mpaB'/Rubber oxygenase catalytic" evidence="2">
    <location>
        <begin position="25"/>
        <end position="256"/>
    </location>
</feature>
<sequence>MGGDGAADDLRIPAEGLFGPDSVSWRVHADPSMLLGGLRALMLQALHPLAMAGVARHSAFREDPWGRLYRTAFFIGAVTYGDGAEVREAVERVRRVHEHVRGTDPVTGRSYRADDPELLLWVHCSEVGSFLDVARRAGLGIDEAAADAYLREQVAVARLVGVPDDVPVPASVRELDAYNARVRPDLLVTPAAREAVRFAFLPPLRGRALLAAPAMPAWGGLVGLAVAMLPAWARRMYGLPGWRLTDHVATLEARAVRAALIRVPSAWREGPHLVAARGRWATLDPDSRRGEPLPVVNDAAVKPT</sequence>
<dbReference type="Pfam" id="PF09995">
    <property type="entry name" value="MPAB_Lcp_cat"/>
    <property type="match status" value="1"/>
</dbReference>
<reference evidence="4" key="1">
    <citation type="journal article" date="2019" name="Int. J. Syst. Evol. Microbiol.">
        <title>The Global Catalogue of Microorganisms (GCM) 10K type strain sequencing project: providing services to taxonomists for standard genome sequencing and annotation.</title>
        <authorList>
            <consortium name="The Broad Institute Genomics Platform"/>
            <consortium name="The Broad Institute Genome Sequencing Center for Infectious Disease"/>
            <person name="Wu L."/>
            <person name="Ma J."/>
        </authorList>
    </citation>
    <scope>NUCLEOTIDE SEQUENCE [LARGE SCALE GENOMIC DNA]</scope>
    <source>
        <strain evidence="4">CGMCC 1.12859</strain>
    </source>
</reference>
<protein>
    <submittedName>
        <fullName evidence="3">Oxygenase MpaB family protein</fullName>
        <ecNumber evidence="3">1.-.-.-</ecNumber>
    </submittedName>
</protein>
<keyword evidence="4" id="KW-1185">Reference proteome</keyword>
<dbReference type="EC" id="1.-.-.-" evidence="3"/>
<keyword evidence="3" id="KW-0560">Oxidoreductase</keyword>
<dbReference type="RefSeq" id="WP_345708634.1">
    <property type="nucleotide sequence ID" value="NZ_BAABKV010000001.1"/>
</dbReference>
<dbReference type="PANTHER" id="PTHR36151:SF3">
    <property type="entry name" value="ER-BOUND OXYGENASE MPAB_MPAB'_RUBBER OXYGENASE CATALYTIC DOMAIN-CONTAINING PROTEIN"/>
    <property type="match status" value="1"/>
</dbReference>
<organism evidence="3 4">
    <name type="scientific">Kitasatospora paranensis</name>
    <dbReference type="NCBI Taxonomy" id="258053"/>
    <lineage>
        <taxon>Bacteria</taxon>
        <taxon>Bacillati</taxon>
        <taxon>Actinomycetota</taxon>
        <taxon>Actinomycetes</taxon>
        <taxon>Kitasatosporales</taxon>
        <taxon>Streptomycetaceae</taxon>
        <taxon>Kitasatospora</taxon>
    </lineage>
</organism>
<name>A0ABW2G2T6_9ACTN</name>
<dbReference type="Proteomes" id="UP001596435">
    <property type="component" value="Unassembled WGS sequence"/>
</dbReference>
<evidence type="ECO:0000313" key="4">
    <source>
        <dbReference type="Proteomes" id="UP001596435"/>
    </source>
</evidence>
<gene>
    <name evidence="3" type="ORF">ACFQMG_30045</name>
</gene>
<dbReference type="PANTHER" id="PTHR36151">
    <property type="entry name" value="BLR2777 PROTEIN"/>
    <property type="match status" value="1"/>
</dbReference>